<keyword evidence="2" id="KW-1185">Reference proteome</keyword>
<reference evidence="1" key="1">
    <citation type="journal article" date="2017" name="Nature">
        <title>The sunflower genome provides insights into oil metabolism, flowering and Asterid evolution.</title>
        <authorList>
            <person name="Badouin H."/>
            <person name="Gouzy J."/>
            <person name="Grassa C.J."/>
            <person name="Murat F."/>
            <person name="Staton S.E."/>
            <person name="Cottret L."/>
            <person name="Lelandais-Briere C."/>
            <person name="Owens G.L."/>
            <person name="Carrere S."/>
            <person name="Mayjonade B."/>
            <person name="Legrand L."/>
            <person name="Gill N."/>
            <person name="Kane N.C."/>
            <person name="Bowers J.E."/>
            <person name="Hubner S."/>
            <person name="Bellec A."/>
            <person name="Berard A."/>
            <person name="Berges H."/>
            <person name="Blanchet N."/>
            <person name="Boniface M.C."/>
            <person name="Brunel D."/>
            <person name="Catrice O."/>
            <person name="Chaidir N."/>
            <person name="Claudel C."/>
            <person name="Donnadieu C."/>
            <person name="Faraut T."/>
            <person name="Fievet G."/>
            <person name="Helmstetter N."/>
            <person name="King M."/>
            <person name="Knapp S.J."/>
            <person name="Lai Z."/>
            <person name="Le Paslier M.C."/>
            <person name="Lippi Y."/>
            <person name="Lorenzon L."/>
            <person name="Mandel J.R."/>
            <person name="Marage G."/>
            <person name="Marchand G."/>
            <person name="Marquand E."/>
            <person name="Bret-Mestries E."/>
            <person name="Morien E."/>
            <person name="Nambeesan S."/>
            <person name="Nguyen T."/>
            <person name="Pegot-Espagnet P."/>
            <person name="Pouilly N."/>
            <person name="Raftis F."/>
            <person name="Sallet E."/>
            <person name="Schiex T."/>
            <person name="Thomas J."/>
            <person name="Vandecasteele C."/>
            <person name="Vares D."/>
            <person name="Vear F."/>
            <person name="Vautrin S."/>
            <person name="Crespi M."/>
            <person name="Mangin B."/>
            <person name="Burke J.M."/>
            <person name="Salse J."/>
            <person name="Munos S."/>
            <person name="Vincourt P."/>
            <person name="Rieseberg L.H."/>
            <person name="Langlade N.B."/>
        </authorList>
    </citation>
    <scope>NUCLEOTIDE SEQUENCE</scope>
    <source>
        <tissue evidence="1">Leaves</tissue>
    </source>
</reference>
<dbReference type="Gramene" id="mRNA:HanXRQr2_Chr09g0388951">
    <property type="protein sequence ID" value="CDS:HanXRQr2_Chr09g0388951.1"/>
    <property type="gene ID" value="HanXRQr2_Chr09g0388951"/>
</dbReference>
<dbReference type="AlphaFoldDB" id="A0A9K3I7D5"/>
<gene>
    <name evidence="1" type="ORF">HanXRQr2_Chr09g0388951</name>
</gene>
<evidence type="ECO:0000313" key="2">
    <source>
        <dbReference type="Proteomes" id="UP000215914"/>
    </source>
</evidence>
<reference evidence="1" key="2">
    <citation type="submission" date="2020-06" db="EMBL/GenBank/DDBJ databases">
        <title>Helianthus annuus Genome sequencing and assembly Release 2.</title>
        <authorList>
            <person name="Gouzy J."/>
            <person name="Langlade N."/>
            <person name="Munos S."/>
        </authorList>
    </citation>
    <scope>NUCLEOTIDE SEQUENCE</scope>
    <source>
        <tissue evidence="1">Leaves</tissue>
    </source>
</reference>
<protein>
    <submittedName>
        <fullName evidence="1">Uncharacterized protein</fullName>
    </submittedName>
</protein>
<dbReference type="Proteomes" id="UP000215914">
    <property type="component" value="Unassembled WGS sequence"/>
</dbReference>
<name>A0A9K3I7D5_HELAN</name>
<organism evidence="1 2">
    <name type="scientific">Helianthus annuus</name>
    <name type="common">Common sunflower</name>
    <dbReference type="NCBI Taxonomy" id="4232"/>
    <lineage>
        <taxon>Eukaryota</taxon>
        <taxon>Viridiplantae</taxon>
        <taxon>Streptophyta</taxon>
        <taxon>Embryophyta</taxon>
        <taxon>Tracheophyta</taxon>
        <taxon>Spermatophyta</taxon>
        <taxon>Magnoliopsida</taxon>
        <taxon>eudicotyledons</taxon>
        <taxon>Gunneridae</taxon>
        <taxon>Pentapetalae</taxon>
        <taxon>asterids</taxon>
        <taxon>campanulids</taxon>
        <taxon>Asterales</taxon>
        <taxon>Asteraceae</taxon>
        <taxon>Asteroideae</taxon>
        <taxon>Heliantheae alliance</taxon>
        <taxon>Heliantheae</taxon>
        <taxon>Helianthus</taxon>
    </lineage>
</organism>
<accession>A0A9K3I7D5</accession>
<dbReference type="EMBL" id="MNCJ02000324">
    <property type="protein sequence ID" value="KAF5790934.1"/>
    <property type="molecule type" value="Genomic_DNA"/>
</dbReference>
<evidence type="ECO:0000313" key="1">
    <source>
        <dbReference type="EMBL" id="KAF5790934.1"/>
    </source>
</evidence>
<proteinExistence type="predicted"/>
<sequence length="131" mass="15133">MLTLPPLRPSGAFPVDAIIRPFDREVRSNVSSDEWVCFLAYPFSIGLRYPFPAFISRFFELTGLSYAQTMPMVWRVLVTLDQIRSCHIPDLCIEDLPVAYHLRSHGNNRFLLFSTSKNPLILKATKNEDKW</sequence>
<comment type="caution">
    <text evidence="1">The sequence shown here is derived from an EMBL/GenBank/DDBJ whole genome shotgun (WGS) entry which is preliminary data.</text>
</comment>